<comment type="caution">
    <text evidence="2">The sequence shown here is derived from an EMBL/GenBank/DDBJ whole genome shotgun (WGS) entry which is preliminary data.</text>
</comment>
<evidence type="ECO:0000313" key="3">
    <source>
        <dbReference type="EMBL" id="CAF3648741.1"/>
    </source>
</evidence>
<organism evidence="2 4">
    <name type="scientific">Adineta steineri</name>
    <dbReference type="NCBI Taxonomy" id="433720"/>
    <lineage>
        <taxon>Eukaryota</taxon>
        <taxon>Metazoa</taxon>
        <taxon>Spiralia</taxon>
        <taxon>Gnathifera</taxon>
        <taxon>Rotifera</taxon>
        <taxon>Eurotatoria</taxon>
        <taxon>Bdelloidea</taxon>
        <taxon>Adinetida</taxon>
        <taxon>Adinetidae</taxon>
        <taxon>Adineta</taxon>
    </lineage>
</organism>
<keyword evidence="1" id="KW-1133">Transmembrane helix</keyword>
<accession>A0A815PV64</accession>
<dbReference type="Proteomes" id="UP000663845">
    <property type="component" value="Unassembled WGS sequence"/>
</dbReference>
<evidence type="ECO:0000313" key="2">
    <source>
        <dbReference type="EMBL" id="CAF1454951.1"/>
    </source>
</evidence>
<name>A0A815PV64_9BILA</name>
<keyword evidence="1" id="KW-0812">Transmembrane</keyword>
<dbReference type="EMBL" id="CAJOAZ010000439">
    <property type="protein sequence ID" value="CAF3648741.1"/>
    <property type="molecule type" value="Genomic_DNA"/>
</dbReference>
<sequence>MYPIVLEPPSNSPDLKIILPIVLTLVFAVVIITIGLFYYRRRLRNKKSEKHSPNISLSTAAQLSDNQHVPIYSVDPIKLDTDHGYAIWRPVQQKT</sequence>
<reference evidence="2" key="1">
    <citation type="submission" date="2021-02" db="EMBL/GenBank/DDBJ databases">
        <authorList>
            <person name="Nowell W R."/>
        </authorList>
    </citation>
    <scope>NUCLEOTIDE SEQUENCE</scope>
</reference>
<protein>
    <submittedName>
        <fullName evidence="2">Uncharacterized protein</fullName>
    </submittedName>
</protein>
<evidence type="ECO:0000313" key="4">
    <source>
        <dbReference type="Proteomes" id="UP000663845"/>
    </source>
</evidence>
<evidence type="ECO:0000256" key="1">
    <source>
        <dbReference type="SAM" id="Phobius"/>
    </source>
</evidence>
<dbReference type="Proteomes" id="UP000663844">
    <property type="component" value="Unassembled WGS sequence"/>
</dbReference>
<dbReference type="AlphaFoldDB" id="A0A815PV64"/>
<dbReference type="EMBL" id="CAJNOG010001569">
    <property type="protein sequence ID" value="CAF1454951.1"/>
    <property type="molecule type" value="Genomic_DNA"/>
</dbReference>
<keyword evidence="1" id="KW-0472">Membrane</keyword>
<feature type="transmembrane region" description="Helical" evidence="1">
    <location>
        <begin position="17"/>
        <end position="39"/>
    </location>
</feature>
<gene>
    <name evidence="2" type="ORF">JYZ213_LOCUS40912</name>
    <name evidence="3" type="ORF">OXD698_LOCUS8895</name>
</gene>
<proteinExistence type="predicted"/>